<evidence type="ECO:0000313" key="1">
    <source>
        <dbReference type="EMBL" id="GAU33290.1"/>
    </source>
</evidence>
<dbReference type="EMBL" id="DF973521">
    <property type="protein sequence ID" value="GAU33290.1"/>
    <property type="molecule type" value="Genomic_DNA"/>
</dbReference>
<dbReference type="AlphaFoldDB" id="A0A2Z6NAM6"/>
<name>A0A2Z6NAM6_TRISU</name>
<protein>
    <submittedName>
        <fullName evidence="1">Uncharacterized protein</fullName>
    </submittedName>
</protein>
<sequence>MDLNLPYKLFSSCLNDQKIEYEYFLLNDMSQHYVLHLCTIHKWRTVNNINLFLKDNIDLLGIYFIIVM</sequence>
<organism evidence="1 2">
    <name type="scientific">Trifolium subterraneum</name>
    <name type="common">Subterranean clover</name>
    <dbReference type="NCBI Taxonomy" id="3900"/>
    <lineage>
        <taxon>Eukaryota</taxon>
        <taxon>Viridiplantae</taxon>
        <taxon>Streptophyta</taxon>
        <taxon>Embryophyta</taxon>
        <taxon>Tracheophyta</taxon>
        <taxon>Spermatophyta</taxon>
        <taxon>Magnoliopsida</taxon>
        <taxon>eudicotyledons</taxon>
        <taxon>Gunneridae</taxon>
        <taxon>Pentapetalae</taxon>
        <taxon>rosids</taxon>
        <taxon>fabids</taxon>
        <taxon>Fabales</taxon>
        <taxon>Fabaceae</taxon>
        <taxon>Papilionoideae</taxon>
        <taxon>50 kb inversion clade</taxon>
        <taxon>NPAAA clade</taxon>
        <taxon>Hologalegina</taxon>
        <taxon>IRL clade</taxon>
        <taxon>Trifolieae</taxon>
        <taxon>Trifolium</taxon>
    </lineage>
</organism>
<dbReference type="Proteomes" id="UP000242715">
    <property type="component" value="Unassembled WGS sequence"/>
</dbReference>
<evidence type="ECO:0000313" key="2">
    <source>
        <dbReference type="Proteomes" id="UP000242715"/>
    </source>
</evidence>
<keyword evidence="2" id="KW-1185">Reference proteome</keyword>
<proteinExistence type="predicted"/>
<accession>A0A2Z6NAM6</accession>
<gene>
    <name evidence="1" type="ORF">TSUD_279650</name>
</gene>
<reference evidence="2" key="1">
    <citation type="journal article" date="2017" name="Front. Plant Sci.">
        <title>Climate Clever Clovers: New Paradigm to Reduce the Environmental Footprint of Ruminants by Breeding Low Methanogenic Forages Utilizing Haplotype Variation.</title>
        <authorList>
            <person name="Kaur P."/>
            <person name="Appels R."/>
            <person name="Bayer P.E."/>
            <person name="Keeble-Gagnere G."/>
            <person name="Wang J."/>
            <person name="Hirakawa H."/>
            <person name="Shirasawa K."/>
            <person name="Vercoe P."/>
            <person name="Stefanova K."/>
            <person name="Durmic Z."/>
            <person name="Nichols P."/>
            <person name="Revell C."/>
            <person name="Isobe S.N."/>
            <person name="Edwards D."/>
            <person name="Erskine W."/>
        </authorList>
    </citation>
    <scope>NUCLEOTIDE SEQUENCE [LARGE SCALE GENOMIC DNA]</scope>
    <source>
        <strain evidence="2">cv. Daliak</strain>
    </source>
</reference>